<keyword evidence="2" id="KW-1185">Reference proteome</keyword>
<dbReference type="Proteomes" id="UP001302602">
    <property type="component" value="Unassembled WGS sequence"/>
</dbReference>
<accession>A0AAN6TV03</accession>
<reference evidence="1" key="2">
    <citation type="submission" date="2023-05" db="EMBL/GenBank/DDBJ databases">
        <authorList>
            <consortium name="Lawrence Berkeley National Laboratory"/>
            <person name="Steindorff A."/>
            <person name="Hensen N."/>
            <person name="Bonometti L."/>
            <person name="Westerberg I."/>
            <person name="Brannstrom I.O."/>
            <person name="Guillou S."/>
            <person name="Cros-Aarteil S."/>
            <person name="Calhoun S."/>
            <person name="Haridas S."/>
            <person name="Kuo A."/>
            <person name="Mondo S."/>
            <person name="Pangilinan J."/>
            <person name="Riley R."/>
            <person name="Labutti K."/>
            <person name="Andreopoulos B."/>
            <person name="Lipzen A."/>
            <person name="Chen C."/>
            <person name="Yanf M."/>
            <person name="Daum C."/>
            <person name="Ng V."/>
            <person name="Clum A."/>
            <person name="Ohm R."/>
            <person name="Martin F."/>
            <person name="Silar P."/>
            <person name="Natvig D."/>
            <person name="Lalanne C."/>
            <person name="Gautier V."/>
            <person name="Ament-Velasquez S.L."/>
            <person name="Kruys A."/>
            <person name="Hutchinson M.I."/>
            <person name="Powell A.J."/>
            <person name="Barry K."/>
            <person name="Miller A.N."/>
            <person name="Grigoriev I.V."/>
            <person name="Debuchy R."/>
            <person name="Gladieux P."/>
            <person name="Thoren M.H."/>
            <person name="Johannesson H."/>
        </authorList>
    </citation>
    <scope>NUCLEOTIDE SEQUENCE</scope>
    <source>
        <strain evidence="1">CBS 731.68</strain>
    </source>
</reference>
<evidence type="ECO:0000313" key="1">
    <source>
        <dbReference type="EMBL" id="KAK4121247.1"/>
    </source>
</evidence>
<gene>
    <name evidence="1" type="ORF">N657DRAFT_692330</name>
</gene>
<dbReference type="GeneID" id="87833924"/>
<comment type="caution">
    <text evidence="1">The sequence shown here is derived from an EMBL/GenBank/DDBJ whole genome shotgun (WGS) entry which is preliminary data.</text>
</comment>
<name>A0AAN6TV03_9PEZI</name>
<organism evidence="1 2">
    <name type="scientific">Parathielavia appendiculata</name>
    <dbReference type="NCBI Taxonomy" id="2587402"/>
    <lineage>
        <taxon>Eukaryota</taxon>
        <taxon>Fungi</taxon>
        <taxon>Dikarya</taxon>
        <taxon>Ascomycota</taxon>
        <taxon>Pezizomycotina</taxon>
        <taxon>Sordariomycetes</taxon>
        <taxon>Sordariomycetidae</taxon>
        <taxon>Sordariales</taxon>
        <taxon>Chaetomiaceae</taxon>
        <taxon>Parathielavia</taxon>
    </lineage>
</organism>
<proteinExistence type="predicted"/>
<dbReference type="AlphaFoldDB" id="A0AAN6TV03"/>
<dbReference type="RefSeq" id="XP_062645018.1">
    <property type="nucleotide sequence ID" value="XM_062797157.1"/>
</dbReference>
<sequence>MEVPLRAASGGMGMCFNFDKEHRGSPTAKSNFDVLTPKTVVDEVGKNFDTMMAPYESMYMMLGLDLFEGSPVDAAAVLAMPLFLLKDAVSSMKEVKKVGQEERDRRAKELIFKIPEGIIFLIPFVGAVNLELAPVAILAMVLGGLGAGSTRGALRHRELVIAKGKISSEQKNNIGASFRLHNHKVETLMRMICLDAKGGWPGWETSH</sequence>
<reference evidence="1" key="1">
    <citation type="journal article" date="2023" name="Mol. Phylogenet. Evol.">
        <title>Genome-scale phylogeny and comparative genomics of the fungal order Sordariales.</title>
        <authorList>
            <person name="Hensen N."/>
            <person name="Bonometti L."/>
            <person name="Westerberg I."/>
            <person name="Brannstrom I.O."/>
            <person name="Guillou S."/>
            <person name="Cros-Aarteil S."/>
            <person name="Calhoun S."/>
            <person name="Haridas S."/>
            <person name="Kuo A."/>
            <person name="Mondo S."/>
            <person name="Pangilinan J."/>
            <person name="Riley R."/>
            <person name="LaButti K."/>
            <person name="Andreopoulos B."/>
            <person name="Lipzen A."/>
            <person name="Chen C."/>
            <person name="Yan M."/>
            <person name="Daum C."/>
            <person name="Ng V."/>
            <person name="Clum A."/>
            <person name="Steindorff A."/>
            <person name="Ohm R.A."/>
            <person name="Martin F."/>
            <person name="Silar P."/>
            <person name="Natvig D.O."/>
            <person name="Lalanne C."/>
            <person name="Gautier V."/>
            <person name="Ament-Velasquez S.L."/>
            <person name="Kruys A."/>
            <person name="Hutchinson M.I."/>
            <person name="Powell A.J."/>
            <person name="Barry K."/>
            <person name="Miller A.N."/>
            <person name="Grigoriev I.V."/>
            <person name="Debuchy R."/>
            <person name="Gladieux P."/>
            <person name="Hiltunen Thoren M."/>
            <person name="Johannesson H."/>
        </authorList>
    </citation>
    <scope>NUCLEOTIDE SEQUENCE</scope>
    <source>
        <strain evidence="1">CBS 731.68</strain>
    </source>
</reference>
<evidence type="ECO:0000313" key="2">
    <source>
        <dbReference type="Proteomes" id="UP001302602"/>
    </source>
</evidence>
<protein>
    <submittedName>
        <fullName evidence="1">Uncharacterized protein</fullName>
    </submittedName>
</protein>
<dbReference type="EMBL" id="MU853234">
    <property type="protein sequence ID" value="KAK4121247.1"/>
    <property type="molecule type" value="Genomic_DNA"/>
</dbReference>